<evidence type="ECO:0000313" key="13">
    <source>
        <dbReference type="EMBL" id="MBW5422663.1"/>
    </source>
</evidence>
<dbReference type="Gene3D" id="3.40.366.10">
    <property type="entry name" value="Malonyl-Coenzyme A Acyl Carrier Protein, domain 2"/>
    <property type="match status" value="1"/>
</dbReference>
<dbReference type="CDD" id="cd05195">
    <property type="entry name" value="enoyl_red"/>
    <property type="match status" value="1"/>
</dbReference>
<dbReference type="InterPro" id="IPR014031">
    <property type="entry name" value="Ketoacyl_synth_C"/>
</dbReference>
<evidence type="ECO:0000256" key="4">
    <source>
        <dbReference type="ARBA" id="ARBA00022553"/>
    </source>
</evidence>
<dbReference type="InterPro" id="IPR014030">
    <property type="entry name" value="Ketoacyl_synth_N"/>
</dbReference>
<dbReference type="InterPro" id="IPR020807">
    <property type="entry name" value="PKS_DH"/>
</dbReference>
<dbReference type="Pfam" id="PF13602">
    <property type="entry name" value="ADH_zinc_N_2"/>
    <property type="match status" value="1"/>
</dbReference>
<dbReference type="InterPro" id="IPR006162">
    <property type="entry name" value="Ppantetheine_attach_site"/>
</dbReference>
<dbReference type="InterPro" id="IPR009081">
    <property type="entry name" value="PP-bd_ACP"/>
</dbReference>
<dbReference type="CDD" id="cd00833">
    <property type="entry name" value="PKS"/>
    <property type="match status" value="1"/>
</dbReference>
<dbReference type="PANTHER" id="PTHR43775:SF51">
    <property type="entry name" value="INACTIVE PHENOLPHTHIOCEROL SYNTHESIS POLYKETIDE SYNTHASE TYPE I PKS1-RELATED"/>
    <property type="match status" value="1"/>
</dbReference>
<feature type="region of interest" description="C-terminal hotdog fold" evidence="9">
    <location>
        <begin position="1094"/>
        <end position="1229"/>
    </location>
</feature>
<accession>A0ABS6YML9</accession>
<dbReference type="Gene3D" id="3.40.50.11460">
    <property type="match status" value="1"/>
</dbReference>
<feature type="domain" description="PKS/mFAS DH" evidence="12">
    <location>
        <begin position="948"/>
        <end position="1229"/>
    </location>
</feature>
<dbReference type="Pfam" id="PF21089">
    <property type="entry name" value="PKS_DH_N"/>
    <property type="match status" value="1"/>
</dbReference>
<dbReference type="Proteomes" id="UP001197114">
    <property type="component" value="Unassembled WGS sequence"/>
</dbReference>
<feature type="active site" description="Proton donor; for dehydratase activity" evidence="9">
    <location>
        <position position="1153"/>
    </location>
</feature>
<dbReference type="Pfam" id="PF00550">
    <property type="entry name" value="PP-binding"/>
    <property type="match status" value="1"/>
</dbReference>
<dbReference type="Gene3D" id="3.40.50.720">
    <property type="entry name" value="NAD(P)-binding Rossmann-like Domain"/>
    <property type="match status" value="1"/>
</dbReference>
<comment type="cofactor">
    <cofactor evidence="1">
        <name>pantetheine 4'-phosphate</name>
        <dbReference type="ChEBI" id="CHEBI:47942"/>
    </cofactor>
</comment>
<keyword evidence="7" id="KW-0511">Multifunctional enzyme</keyword>
<dbReference type="SMART" id="SM01294">
    <property type="entry name" value="PKS_PP_betabranch"/>
    <property type="match status" value="1"/>
</dbReference>
<dbReference type="SMART" id="SM00825">
    <property type="entry name" value="PKS_KS"/>
    <property type="match status" value="1"/>
</dbReference>
<evidence type="ECO:0000256" key="9">
    <source>
        <dbReference type="PROSITE-ProRule" id="PRU01363"/>
    </source>
</evidence>
<dbReference type="SMART" id="SM00822">
    <property type="entry name" value="PKS_KR"/>
    <property type="match status" value="1"/>
</dbReference>
<dbReference type="Pfam" id="PF08990">
    <property type="entry name" value="Docking"/>
    <property type="match status" value="1"/>
</dbReference>
<dbReference type="InterPro" id="IPR049552">
    <property type="entry name" value="PKS_DH_N"/>
</dbReference>
<evidence type="ECO:0000256" key="3">
    <source>
        <dbReference type="ARBA" id="ARBA00022450"/>
    </source>
</evidence>
<dbReference type="Pfam" id="PF22953">
    <property type="entry name" value="SpnB_Rossmann"/>
    <property type="match status" value="1"/>
</dbReference>
<dbReference type="SUPFAM" id="SSF51735">
    <property type="entry name" value="NAD(P)-binding Rossmann-fold domains"/>
    <property type="match status" value="3"/>
</dbReference>
<dbReference type="SMART" id="SM00823">
    <property type="entry name" value="PKS_PP"/>
    <property type="match status" value="1"/>
</dbReference>
<dbReference type="Gene3D" id="3.30.70.3290">
    <property type="match status" value="1"/>
</dbReference>
<dbReference type="SUPFAM" id="SSF53901">
    <property type="entry name" value="Thiolase-like"/>
    <property type="match status" value="1"/>
</dbReference>
<dbReference type="SUPFAM" id="SSF47336">
    <property type="entry name" value="ACP-like"/>
    <property type="match status" value="1"/>
</dbReference>
<dbReference type="InterPro" id="IPR020806">
    <property type="entry name" value="PKS_PP-bd"/>
</dbReference>
<dbReference type="InterPro" id="IPR013968">
    <property type="entry name" value="PKS_KR"/>
</dbReference>
<dbReference type="SUPFAM" id="SSF55048">
    <property type="entry name" value="Probable ACP-binding domain of malonyl-CoA ACP transacylase"/>
    <property type="match status" value="1"/>
</dbReference>
<feature type="active site" description="Proton acceptor; for dehydratase activity" evidence="9">
    <location>
        <position position="980"/>
    </location>
</feature>
<dbReference type="SMART" id="SM00829">
    <property type="entry name" value="PKS_ER"/>
    <property type="match status" value="1"/>
</dbReference>
<keyword evidence="6" id="KW-0045">Antibiotic biosynthesis</keyword>
<dbReference type="Pfam" id="PF16197">
    <property type="entry name" value="KAsynt_C_assoc"/>
    <property type="match status" value="1"/>
</dbReference>
<dbReference type="PROSITE" id="PS00012">
    <property type="entry name" value="PHOSPHOPANTETHEINE"/>
    <property type="match status" value="1"/>
</dbReference>
<evidence type="ECO:0000259" key="12">
    <source>
        <dbReference type="PROSITE" id="PS52019"/>
    </source>
</evidence>
<dbReference type="PANTHER" id="PTHR43775">
    <property type="entry name" value="FATTY ACID SYNTHASE"/>
    <property type="match status" value="1"/>
</dbReference>
<evidence type="ECO:0000256" key="8">
    <source>
        <dbReference type="ARBA" id="ARBA00023315"/>
    </source>
</evidence>
<evidence type="ECO:0000259" key="11">
    <source>
        <dbReference type="PROSITE" id="PS52004"/>
    </source>
</evidence>
<evidence type="ECO:0000256" key="1">
    <source>
        <dbReference type="ARBA" id="ARBA00001957"/>
    </source>
</evidence>
<evidence type="ECO:0000256" key="6">
    <source>
        <dbReference type="ARBA" id="ARBA00023194"/>
    </source>
</evidence>
<sequence>MALEKHDVVGALRKSLKETERLRRQNQQLLDQAGEPLAIVGMSCRFPGGVASPEDLWSLVAEGRMGISEFPDDRGWDLDNLYDPDPDHAGTAYTRHGGFLDGMADFDAEFFGISPREAMAMDPQQRLLLEGAWEAFEDAGINPTGLKGSDTGVFCGLMFSDYQFVASQSEQRPDIEGYLSIASSPSVASGRISYTLGLEGPAVTVDTVCSSSLVAIDLAAKSLRAKECSLALVGGATTLARPSAFVEFSRQRALSPDGRCKAYAAAADGVGWAEGMGLLVLERLSDARRNGRKILGLVRGSAVNQDGASNGLTAPNGPSQERVIRQALANSALSPADVDAVEGHGTGTPLGDPIEAEALLATYGQNRENGPLWLGSIKSNFGHTQAAAGVAGVIKMVMAMRHETLPPTLHVDAPSPHVDWESGEVALLTEAKRWPAGERARRAGVSSFGVSGTNAHVILEEAPRESAAPADESSGADPAALRAPALRTPVLVPLSARGEAALREQADRLRAHMIARPELDHLDIGFSQATARAHLERRAVILAPDRGALLTGLSDLSSAEPAANVAEGQVTGSVVKPVFVFPGQGAQWLGMAVELLDTSPVFAAEIAKCAEALAEFVDWDLIDVLRSAPGAPGFDRVDVVQPALFAVMVSLAALWRSYGVEPSAVVGHSQGEIAAAYVAGGLSLRDAARVVAVRSVLVRDRLAGLGGMMSVALPVGRVEELIAPYEGRVSVAAVNGPAAVVVAGEPGALDEVLALCEAEGVRARRVKVDYASHSAQVEVIEAELLAVLGPVKPVSGRVPFYSTVTGGFIDTARMDASYWYTNLRSQVGFEPAIRALTEKGMGCFIEVSPHPVLTMAVSETLEAAHGTDQRVGVVGSLRRDEGGLARFLLSLGEAHTVGVKVDWDAVYAGAGAKRVDLPTYAFQRERFWLTPSLRGGDLTAAGLERTRHPILAAAVQVGDRDEWVFTGRISTDTQPWVRDHVVLGAVVVPGAALVELVLAAARHIGCELLDELILEAPLTLDEDTARHLKVTVGPPDEDGRREIVVHSLSETGTEPQAGAGADDARQVVRHAHGRLAPEAEPVAPFPAHWPPVAGTEISVDALYERLADIGLDYGPLFQGAQAVWRSGSEIYAEVALPEDTAVDGFAVHPALFDSALHPTMVDKDPGTAPDLPFSWSGVRCGSATPAVARVRIAPVGESAFRIDVVDENGDLVVAVDSLAVRPVDPARLAAAGAGQNTLFQLEWTPVTGTPGQARIAVIGDLDAPGERYADLSALETARAEGAPGVDLVLAAIDTPADEDPARAASAVAESTLALAQRWLASEWLGEARLVVVTRHAVAVGTDTVDLAQAPAWGLLRSAQSEHPGRFVLVDTDGGAQPDWTSLTGLDEPQLAVRGGALLAPRLARATAGPSGEAWRLSSTRKGSLEDLAIVPSDGARALGVGEVRIAVRAAGLNFRDVLIALGMYPGDAPLGSEAAGVVIEVGSAVTDLKPGDRVFGLVMDAFGPVAVADRKTVARMPEQLTFAEAAAIPVVYLTAYYGLVDLADLKAGEKLLVHAAAGGVGMAAVQLAEHFGAEIFATASPAKWDAVRALGVPAERIASSRDLGFRDALHEATGGSGVDVVLNSLANEFVDASFELLPRGGRFIEMGKTDIRDPEAVARLREGVRYRSYDLLEAGPDRIQEMLVEIAGLFERGTLTPSPIRAWDVRRGAEAFRFLREGRNVGKVVLTVPAPLDPERTVLITGGTGGLGALFAKHLVTRHGVRHLLLVSRRGPAADGAAELVAELEALGAQAQVAACDVADREQVAALLDSVERPLTAVIHTAGVLADSVIESLSPEQIRHVMRPKLDAAWHLHELTARMDLSAFVLFSSAAGLLGNAGQANYAAANSAVDALAALRQAAGLPTLSLAWGLWSDSTGMTGELDEADLARMERTGIGAISSDLGLELFDQALGSEAALLAPVRLDLGALREQARAGMLPALLRGLVRTTARRADNARSLERLLTGVAEADREEVVLDLVRNQVASILGHASADAVDAERAFKDLGFDSLAAVELRNRLSQVAGVRLPATLVFDHPTPVEVARMILAEVGGAAAGPGPSPLEGELQRLEALLIAVAGDAQQLGGAESRMRSLSNRLLTLLSATDTDQDDTEDNLEESLDFVSNSEMFDMIDKELGSA</sequence>
<dbReference type="PROSITE" id="PS52004">
    <property type="entry name" value="KS3_2"/>
    <property type="match status" value="1"/>
</dbReference>
<dbReference type="InterPro" id="IPR049551">
    <property type="entry name" value="PKS_DH_C"/>
</dbReference>
<keyword evidence="4" id="KW-0597">Phosphoprotein</keyword>
<evidence type="ECO:0000256" key="2">
    <source>
        <dbReference type="ARBA" id="ARBA00004792"/>
    </source>
</evidence>
<dbReference type="PROSITE" id="PS52019">
    <property type="entry name" value="PKS_MFAS_DH"/>
    <property type="match status" value="1"/>
</dbReference>
<reference evidence="13 14" key="1">
    <citation type="submission" date="2019-11" db="EMBL/GenBank/DDBJ databases">
        <authorList>
            <person name="Ay H."/>
        </authorList>
    </citation>
    <scope>NUCLEOTIDE SEQUENCE [LARGE SCALE GENOMIC DNA]</scope>
    <source>
        <strain evidence="13 14">BG9H</strain>
    </source>
</reference>
<dbReference type="Gene3D" id="3.10.129.110">
    <property type="entry name" value="Polyketide synthase dehydratase"/>
    <property type="match status" value="1"/>
</dbReference>
<protein>
    <submittedName>
        <fullName evidence="13">SDR family NAD(P)-dependent oxidoreductase</fullName>
    </submittedName>
</protein>
<dbReference type="Gene3D" id="3.40.47.10">
    <property type="match status" value="1"/>
</dbReference>
<dbReference type="Pfam" id="PF00698">
    <property type="entry name" value="Acyl_transf_1"/>
    <property type="match status" value="1"/>
</dbReference>
<dbReference type="InterPro" id="IPR014043">
    <property type="entry name" value="Acyl_transferase_dom"/>
</dbReference>
<dbReference type="InterPro" id="IPR020841">
    <property type="entry name" value="PKS_Beta-ketoAc_synthase_dom"/>
</dbReference>
<dbReference type="Gene3D" id="3.90.180.10">
    <property type="entry name" value="Medium-chain alcohol dehydrogenases, catalytic domain"/>
    <property type="match status" value="1"/>
</dbReference>
<feature type="domain" description="Ketosynthase family 3 (KS3)" evidence="11">
    <location>
        <begin position="34"/>
        <end position="461"/>
    </location>
</feature>
<dbReference type="Pfam" id="PF00109">
    <property type="entry name" value="ketoacyl-synt"/>
    <property type="match status" value="1"/>
</dbReference>
<dbReference type="Pfam" id="PF02801">
    <property type="entry name" value="Ketoacyl-synt_C"/>
    <property type="match status" value="1"/>
</dbReference>
<dbReference type="InterPro" id="IPR016039">
    <property type="entry name" value="Thiolase-like"/>
</dbReference>
<dbReference type="InterPro" id="IPR011032">
    <property type="entry name" value="GroES-like_sf"/>
</dbReference>
<evidence type="ECO:0000256" key="7">
    <source>
        <dbReference type="ARBA" id="ARBA00023268"/>
    </source>
</evidence>
<dbReference type="InterPro" id="IPR057326">
    <property type="entry name" value="KR_dom"/>
</dbReference>
<dbReference type="InterPro" id="IPR032821">
    <property type="entry name" value="PKS_assoc"/>
</dbReference>
<dbReference type="InterPro" id="IPR036291">
    <property type="entry name" value="NAD(P)-bd_dom_sf"/>
</dbReference>
<dbReference type="CDD" id="cd08956">
    <property type="entry name" value="KR_3_FAS_SDR_x"/>
    <property type="match status" value="1"/>
</dbReference>
<dbReference type="Pfam" id="PF14765">
    <property type="entry name" value="PS-DH"/>
    <property type="match status" value="1"/>
</dbReference>
<organism evidence="13 14">
    <name type="scientific">Streptomyces anatolicus</name>
    <dbReference type="NCBI Taxonomy" id="2675858"/>
    <lineage>
        <taxon>Bacteria</taxon>
        <taxon>Bacillati</taxon>
        <taxon>Actinomycetota</taxon>
        <taxon>Actinomycetes</taxon>
        <taxon>Kitasatosporales</taxon>
        <taxon>Streptomycetaceae</taxon>
        <taxon>Streptomyces</taxon>
    </lineage>
</organism>
<dbReference type="InterPro" id="IPR013154">
    <property type="entry name" value="ADH-like_N"/>
</dbReference>
<dbReference type="PROSITE" id="PS50075">
    <property type="entry name" value="CARRIER"/>
    <property type="match status" value="1"/>
</dbReference>
<dbReference type="Pfam" id="PF08659">
    <property type="entry name" value="KR"/>
    <property type="match status" value="1"/>
</dbReference>
<dbReference type="SUPFAM" id="SSF50129">
    <property type="entry name" value="GroES-like"/>
    <property type="match status" value="1"/>
</dbReference>
<dbReference type="SUPFAM" id="SSF52151">
    <property type="entry name" value="FabD/lysophospholipase-like"/>
    <property type="match status" value="1"/>
</dbReference>
<comment type="caution">
    <text evidence="13">The sequence shown here is derived from an EMBL/GenBank/DDBJ whole genome shotgun (WGS) entry which is preliminary data.</text>
</comment>
<keyword evidence="3" id="KW-0596">Phosphopantetheine</keyword>
<feature type="domain" description="Carrier" evidence="10">
    <location>
        <begin position="2011"/>
        <end position="2086"/>
    </location>
</feature>
<evidence type="ECO:0000259" key="10">
    <source>
        <dbReference type="PROSITE" id="PS50075"/>
    </source>
</evidence>
<dbReference type="SMART" id="SM00827">
    <property type="entry name" value="PKS_AT"/>
    <property type="match status" value="1"/>
</dbReference>
<comment type="pathway">
    <text evidence="2">Antibiotic biosynthesis.</text>
</comment>
<dbReference type="InterPro" id="IPR042104">
    <property type="entry name" value="PKS_dehydratase_sf"/>
</dbReference>
<dbReference type="InterPro" id="IPR020843">
    <property type="entry name" value="ER"/>
</dbReference>
<keyword evidence="5" id="KW-0808">Transferase</keyword>
<dbReference type="InterPro" id="IPR016035">
    <property type="entry name" value="Acyl_Trfase/lysoPLipase"/>
</dbReference>
<dbReference type="InterPro" id="IPR036736">
    <property type="entry name" value="ACP-like_sf"/>
</dbReference>
<dbReference type="EMBL" id="WMBF01000123">
    <property type="protein sequence ID" value="MBW5422663.1"/>
    <property type="molecule type" value="Genomic_DNA"/>
</dbReference>
<evidence type="ECO:0000256" key="5">
    <source>
        <dbReference type="ARBA" id="ARBA00022679"/>
    </source>
</evidence>
<keyword evidence="14" id="KW-1185">Reference proteome</keyword>
<evidence type="ECO:0000313" key="14">
    <source>
        <dbReference type="Proteomes" id="UP001197114"/>
    </source>
</evidence>
<feature type="region of interest" description="N-terminal hotdog fold" evidence="9">
    <location>
        <begin position="948"/>
        <end position="1082"/>
    </location>
</feature>
<proteinExistence type="predicted"/>
<dbReference type="InterPro" id="IPR016036">
    <property type="entry name" value="Malonyl_transacylase_ACP-bd"/>
</dbReference>
<dbReference type="InterPro" id="IPR015083">
    <property type="entry name" value="NorB/c/GfsB-D-like_docking"/>
</dbReference>
<dbReference type="InterPro" id="IPR049900">
    <property type="entry name" value="PKS_mFAS_DH"/>
</dbReference>
<dbReference type="SMART" id="SM00826">
    <property type="entry name" value="PKS_DH"/>
    <property type="match status" value="1"/>
</dbReference>
<gene>
    <name evidence="13" type="ORF">GKQ77_14005</name>
</gene>
<dbReference type="InterPro" id="IPR050091">
    <property type="entry name" value="PKS_NRPS_Biosynth_Enz"/>
</dbReference>
<dbReference type="InterPro" id="IPR055123">
    <property type="entry name" value="SpnB-like_Rossmann"/>
</dbReference>
<dbReference type="InterPro" id="IPR001227">
    <property type="entry name" value="Ac_transferase_dom_sf"/>
</dbReference>
<name>A0ABS6YML9_9ACTN</name>
<dbReference type="Gene3D" id="1.10.1200.10">
    <property type="entry name" value="ACP-like"/>
    <property type="match status" value="1"/>
</dbReference>
<dbReference type="RefSeq" id="WP_219689054.1">
    <property type="nucleotide sequence ID" value="NZ_WMBF01000123.1"/>
</dbReference>
<dbReference type="Pfam" id="PF08240">
    <property type="entry name" value="ADH_N"/>
    <property type="match status" value="1"/>
</dbReference>
<keyword evidence="8" id="KW-0012">Acyltransferase</keyword>